<evidence type="ECO:0000256" key="1">
    <source>
        <dbReference type="SAM" id="MobiDB-lite"/>
    </source>
</evidence>
<dbReference type="AlphaFoldDB" id="A0A9P4L355"/>
<evidence type="ECO:0000313" key="3">
    <source>
        <dbReference type="Proteomes" id="UP000800039"/>
    </source>
</evidence>
<protein>
    <submittedName>
        <fullName evidence="2">Uncharacterized protein</fullName>
    </submittedName>
</protein>
<gene>
    <name evidence="2" type="ORF">K460DRAFT_371745</name>
</gene>
<dbReference type="GeneID" id="63851659"/>
<accession>A0A9P4L355</accession>
<comment type="caution">
    <text evidence="2">The sequence shown here is derived from an EMBL/GenBank/DDBJ whole genome shotgun (WGS) entry which is preliminary data.</text>
</comment>
<feature type="region of interest" description="Disordered" evidence="1">
    <location>
        <begin position="119"/>
        <end position="154"/>
    </location>
</feature>
<name>A0A9P4L355_9PLEO</name>
<reference evidence="2" key="1">
    <citation type="submission" date="2020-01" db="EMBL/GenBank/DDBJ databases">
        <authorList>
            <consortium name="DOE Joint Genome Institute"/>
            <person name="Haridas S."/>
            <person name="Albert R."/>
            <person name="Binder M."/>
            <person name="Bloem J."/>
            <person name="Labutti K."/>
            <person name="Salamov A."/>
            <person name="Andreopoulos B."/>
            <person name="Baker S.E."/>
            <person name="Barry K."/>
            <person name="Bills G."/>
            <person name="Bluhm B.H."/>
            <person name="Cannon C."/>
            <person name="Castanera R."/>
            <person name="Culley D.E."/>
            <person name="Daum C."/>
            <person name="Ezra D."/>
            <person name="Gonzalez J.B."/>
            <person name="Henrissat B."/>
            <person name="Kuo A."/>
            <person name="Liang C."/>
            <person name="Lipzen A."/>
            <person name="Lutzoni F."/>
            <person name="Magnuson J."/>
            <person name="Mondo S."/>
            <person name="Nolan M."/>
            <person name="Ohm R."/>
            <person name="Pangilinan J."/>
            <person name="Park H.-J."/>
            <person name="Ramirez L."/>
            <person name="Alfaro M."/>
            <person name="Sun H."/>
            <person name="Tritt A."/>
            <person name="Yoshinaga Y."/>
            <person name="Zwiers L.-H."/>
            <person name="Turgeon B.G."/>
            <person name="Goodwin S.B."/>
            <person name="Spatafora J.W."/>
            <person name="Crous P.W."/>
            <person name="Grigoriev I.V."/>
        </authorList>
    </citation>
    <scope>NUCLEOTIDE SEQUENCE</scope>
    <source>
        <strain evidence="2">CBS 394.84</strain>
    </source>
</reference>
<dbReference type="OrthoDB" id="3684136at2759"/>
<keyword evidence="3" id="KW-1185">Reference proteome</keyword>
<dbReference type="EMBL" id="ML976620">
    <property type="protein sequence ID" value="KAF1840546.1"/>
    <property type="molecule type" value="Genomic_DNA"/>
</dbReference>
<dbReference type="RefSeq" id="XP_040783109.1">
    <property type="nucleotide sequence ID" value="XM_040934408.1"/>
</dbReference>
<proteinExistence type="predicted"/>
<evidence type="ECO:0000313" key="2">
    <source>
        <dbReference type="EMBL" id="KAF1840546.1"/>
    </source>
</evidence>
<sequence>MSNAESTTPCRDRLVCKLHTVILGLQDRISGLEDTLVPQLSTWLEKKSNTIDDLIVEVLRSKAEITDLKHAVDFGNKIVSGCWEREGEVWHTLAKIQTKRRARNSGLFRRLTGRCRDQKPQDADRCSGDVPEGCEKQASQHQASDVSFPRTKENSATLSNKELDALLAITAQNVRILREDVEDMVTMVQECKRRASGIEEIERVEEGSWRDV</sequence>
<organism evidence="2 3">
    <name type="scientific">Cucurbitaria berberidis CBS 394.84</name>
    <dbReference type="NCBI Taxonomy" id="1168544"/>
    <lineage>
        <taxon>Eukaryota</taxon>
        <taxon>Fungi</taxon>
        <taxon>Dikarya</taxon>
        <taxon>Ascomycota</taxon>
        <taxon>Pezizomycotina</taxon>
        <taxon>Dothideomycetes</taxon>
        <taxon>Pleosporomycetidae</taxon>
        <taxon>Pleosporales</taxon>
        <taxon>Pleosporineae</taxon>
        <taxon>Cucurbitariaceae</taxon>
        <taxon>Cucurbitaria</taxon>
    </lineage>
</organism>
<dbReference type="Proteomes" id="UP000800039">
    <property type="component" value="Unassembled WGS sequence"/>
</dbReference>